<evidence type="ECO:0000313" key="5">
    <source>
        <dbReference type="Proteomes" id="UP001164705"/>
    </source>
</evidence>
<feature type="domain" description="Bacterial surface antigen (D15)" evidence="3">
    <location>
        <begin position="5"/>
        <end position="85"/>
    </location>
</feature>
<dbReference type="Gene3D" id="2.40.160.50">
    <property type="entry name" value="membrane protein fhac: a member of the omp85/tpsb transporter family"/>
    <property type="match status" value="1"/>
</dbReference>
<comment type="subcellular location">
    <subcellularLocation>
        <location evidence="1">Membrane</location>
    </subcellularLocation>
</comment>
<dbReference type="Pfam" id="PF01103">
    <property type="entry name" value="Omp85"/>
    <property type="match status" value="1"/>
</dbReference>
<dbReference type="RefSeq" id="WP_267678503.1">
    <property type="nucleotide sequence ID" value="NZ_CP113088.1"/>
</dbReference>
<evidence type="ECO:0000256" key="2">
    <source>
        <dbReference type="ARBA" id="ARBA00023136"/>
    </source>
</evidence>
<dbReference type="GO" id="GO:0019867">
    <property type="term" value="C:outer membrane"/>
    <property type="evidence" value="ECO:0007669"/>
    <property type="project" value="InterPro"/>
</dbReference>
<accession>A0A9E8MZR9</accession>
<protein>
    <submittedName>
        <fullName evidence="4">BamA/TamA family outer membrane protein</fullName>
    </submittedName>
</protein>
<dbReference type="KEGG" id="lnu:N7U66_08970"/>
<dbReference type="InterPro" id="IPR000184">
    <property type="entry name" value="Bac_surfAg_D15"/>
</dbReference>
<dbReference type="AlphaFoldDB" id="A0A9E8MZR9"/>
<reference evidence="4" key="1">
    <citation type="submission" date="2022-11" db="EMBL/GenBank/DDBJ databases">
        <title>Lacinutrix neustonica HL-RS19T sp. nov., isolated from the surface microlayer sample of brackish Lake Shihwa.</title>
        <authorList>
            <person name="Choi J.Y."/>
            <person name="Hwang C.Y."/>
        </authorList>
    </citation>
    <scope>NUCLEOTIDE SEQUENCE</scope>
    <source>
        <strain evidence="4">HL-RS19</strain>
    </source>
</reference>
<name>A0A9E8MZR9_9FLAO</name>
<dbReference type="Proteomes" id="UP001164705">
    <property type="component" value="Chromosome"/>
</dbReference>
<proteinExistence type="predicted"/>
<evidence type="ECO:0000259" key="3">
    <source>
        <dbReference type="Pfam" id="PF01103"/>
    </source>
</evidence>
<evidence type="ECO:0000313" key="4">
    <source>
        <dbReference type="EMBL" id="WAC03864.1"/>
    </source>
</evidence>
<evidence type="ECO:0000256" key="1">
    <source>
        <dbReference type="ARBA" id="ARBA00004370"/>
    </source>
</evidence>
<gene>
    <name evidence="4" type="ORF">N7U66_08970</name>
</gene>
<keyword evidence="2" id="KW-0472">Membrane</keyword>
<dbReference type="EMBL" id="CP113088">
    <property type="protein sequence ID" value="WAC03864.1"/>
    <property type="molecule type" value="Genomic_DNA"/>
</dbReference>
<keyword evidence="5" id="KW-1185">Reference proteome</keyword>
<sequence>MRGFTENSLTATKYAVLNTEYRYLLSNTIYAHSVIDFASLENKINSQNESLYGFGLGFGILTKAGLLKFNFANGKVENQQFKFSNSKIHLSLTALF</sequence>
<organism evidence="4 5">
    <name type="scientific">Lacinutrix neustonica</name>
    <dbReference type="NCBI Taxonomy" id="2980107"/>
    <lineage>
        <taxon>Bacteria</taxon>
        <taxon>Pseudomonadati</taxon>
        <taxon>Bacteroidota</taxon>
        <taxon>Flavobacteriia</taxon>
        <taxon>Flavobacteriales</taxon>
        <taxon>Flavobacteriaceae</taxon>
        <taxon>Lacinutrix</taxon>
    </lineage>
</organism>